<name>A0A9E4ZTI2_9EURY</name>
<dbReference type="EMBL" id="JAPVES010000030">
    <property type="protein sequence ID" value="MCZ3372649.1"/>
    <property type="molecule type" value="Genomic_DNA"/>
</dbReference>
<evidence type="ECO:0000313" key="3">
    <source>
        <dbReference type="Proteomes" id="UP001068021"/>
    </source>
</evidence>
<organism evidence="1 3">
    <name type="scientific">Methanobacterium veterum</name>
    <dbReference type="NCBI Taxonomy" id="408577"/>
    <lineage>
        <taxon>Archaea</taxon>
        <taxon>Methanobacteriati</taxon>
        <taxon>Methanobacteriota</taxon>
        <taxon>Methanomada group</taxon>
        <taxon>Methanobacteria</taxon>
        <taxon>Methanobacteriales</taxon>
        <taxon>Methanobacteriaceae</taxon>
        <taxon>Methanobacterium</taxon>
    </lineage>
</organism>
<evidence type="ECO:0000313" key="2">
    <source>
        <dbReference type="EMBL" id="MCZ3372649.1"/>
    </source>
</evidence>
<protein>
    <submittedName>
        <fullName evidence="1">Uncharacterized protein</fullName>
    </submittedName>
</protein>
<dbReference type="Proteomes" id="UP001068021">
    <property type="component" value="Unassembled WGS sequence"/>
</dbReference>
<dbReference type="AlphaFoldDB" id="A0A9E4ZTI2"/>
<keyword evidence="3" id="KW-1185">Reference proteome</keyword>
<dbReference type="EMBL" id="JAPVER010000018">
    <property type="protein sequence ID" value="MCZ3364894.1"/>
    <property type="molecule type" value="Genomic_DNA"/>
</dbReference>
<proteinExistence type="predicted"/>
<reference evidence="1" key="1">
    <citation type="submission" date="2022-12" db="EMBL/GenBank/DDBJ databases">
        <title>Reclassification of two methanogenic archaea species isolated from the Kolyma lowland permafrost.</title>
        <authorList>
            <person name="Trubitsyn V.E."/>
            <person name="Rivkina E.M."/>
            <person name="Shcherbakova V.A."/>
        </authorList>
    </citation>
    <scope>NUCLEOTIDE SEQUENCE</scope>
    <source>
        <strain evidence="1">M2</strain>
        <strain evidence="2">MK4</strain>
    </source>
</reference>
<accession>A0A9E4ZTI2</accession>
<sequence length="389" mass="44700">MTRQTEEDFKNHLKEQIGFLLRSVETYDNGEESEAKNMAVTIRKLVYDHGSNSVSLLTHLNKKDMLFYDTARDLDPKDIMSKSTLACLSMRAGPNISQSIYIPNLDDENVSRNVKVPFDDWWEKEVIRDMQGRVITREELVTTVCNKDGGAHIDANLKNETYADLTRNNSFGIKFSKGTNNIGEPIPNVELASIRQIAHEVLKSLAEEFPTFFKDNNLDYSFPDEGDILNQTLSVSEDENESNEKINFKGSKTPINIDTLIDYIKTSKAIEYWTNVIKSLNVKIGPIGLIYHYRDLLKRSNVKTLGELEQLLENSKEWGEKYFDGYYRIICDEDREYWIANRGEIISLLLIANFPNTFTDDVLEHDFGYIIPEKVTVPASLYNPEYAKE</sequence>
<gene>
    <name evidence="2" type="ORF">O3H35_08375</name>
    <name evidence="1" type="ORF">O3H54_03255</name>
</gene>
<evidence type="ECO:0000313" key="1">
    <source>
        <dbReference type="EMBL" id="MCZ3364894.1"/>
    </source>
</evidence>
<comment type="caution">
    <text evidence="1">The sequence shown here is derived from an EMBL/GenBank/DDBJ whole genome shotgun (WGS) entry which is preliminary data.</text>
</comment>
<dbReference type="RefSeq" id="WP_048080203.1">
    <property type="nucleotide sequence ID" value="NZ_JAPVER010000018.1"/>
</dbReference>
<dbReference type="Proteomes" id="UP001074446">
    <property type="component" value="Unassembled WGS sequence"/>
</dbReference>